<name>A0A158E4C4_9BURK</name>
<dbReference type="STRING" id="1777141.AWB80_08178"/>
<dbReference type="OrthoDB" id="5412587at2"/>
<reference evidence="1" key="1">
    <citation type="submission" date="2016-01" db="EMBL/GenBank/DDBJ databases">
        <authorList>
            <person name="Peeters C."/>
        </authorList>
    </citation>
    <scope>NUCLEOTIDE SEQUENCE [LARGE SCALE GENOMIC DNA]</scope>
    <source>
        <strain evidence="1">LMG 29323</strain>
    </source>
</reference>
<evidence type="ECO:0000313" key="1">
    <source>
        <dbReference type="EMBL" id="SAL01654.1"/>
    </source>
</evidence>
<protein>
    <submittedName>
        <fullName evidence="1">Uncharacterized protein</fullName>
    </submittedName>
</protein>
<comment type="caution">
    <text evidence="1">The sequence shown here is derived from an EMBL/GenBank/DDBJ whole genome shotgun (WGS) entry which is preliminary data.</text>
</comment>
<dbReference type="Proteomes" id="UP000054911">
    <property type="component" value="Unassembled WGS sequence"/>
</dbReference>
<dbReference type="AlphaFoldDB" id="A0A158E4C4"/>
<keyword evidence="2" id="KW-1185">Reference proteome</keyword>
<proteinExistence type="predicted"/>
<dbReference type="EMBL" id="FCOE02000068">
    <property type="protein sequence ID" value="SAL01654.1"/>
    <property type="molecule type" value="Genomic_DNA"/>
</dbReference>
<gene>
    <name evidence="1" type="ORF">AWB80_08178</name>
</gene>
<evidence type="ECO:0000313" key="2">
    <source>
        <dbReference type="Proteomes" id="UP000054911"/>
    </source>
</evidence>
<accession>A0A158E4C4</accession>
<organism evidence="1 2">
    <name type="scientific">Caballeronia pedi</name>
    <dbReference type="NCBI Taxonomy" id="1777141"/>
    <lineage>
        <taxon>Bacteria</taxon>
        <taxon>Pseudomonadati</taxon>
        <taxon>Pseudomonadota</taxon>
        <taxon>Betaproteobacteria</taxon>
        <taxon>Burkholderiales</taxon>
        <taxon>Burkholderiaceae</taxon>
        <taxon>Caballeronia</taxon>
    </lineage>
</organism>
<dbReference type="RefSeq" id="WP_061180342.1">
    <property type="nucleotide sequence ID" value="NZ_FCOE02000068.1"/>
</dbReference>
<sequence>MNLRCLACQKAFILIDDAQEKKCPACGSGRVEELSNEIFKKAYDAGAIYDIDPRTGGRAKKRR</sequence>